<dbReference type="Proteomes" id="UP000660611">
    <property type="component" value="Unassembled WGS sequence"/>
</dbReference>
<keyword evidence="2" id="KW-1185">Reference proteome</keyword>
<organism evidence="1 2">
    <name type="scientific">Dactylosporangium siamense</name>
    <dbReference type="NCBI Taxonomy" id="685454"/>
    <lineage>
        <taxon>Bacteria</taxon>
        <taxon>Bacillati</taxon>
        <taxon>Actinomycetota</taxon>
        <taxon>Actinomycetes</taxon>
        <taxon>Micromonosporales</taxon>
        <taxon>Micromonosporaceae</taxon>
        <taxon>Dactylosporangium</taxon>
    </lineage>
</organism>
<dbReference type="AlphaFoldDB" id="A0A919PHD5"/>
<protein>
    <submittedName>
        <fullName evidence="1">Uncharacterized protein</fullName>
    </submittedName>
</protein>
<comment type="caution">
    <text evidence="1">The sequence shown here is derived from an EMBL/GenBank/DDBJ whole genome shotgun (WGS) entry which is preliminary data.</text>
</comment>
<accession>A0A919PHD5</accession>
<sequence>MVVERPGPQRRDCERIGDGTLTRRQLGAGVEVTSCLSAVPMFDAVDYVEAVTSDHAGTAAGRAWMRGLVSLARQAKAHWMGGASLTGT</sequence>
<dbReference type="EMBL" id="BONQ01000029">
    <property type="protein sequence ID" value="GIG43979.1"/>
    <property type="molecule type" value="Genomic_DNA"/>
</dbReference>
<evidence type="ECO:0000313" key="1">
    <source>
        <dbReference type="EMBL" id="GIG43979.1"/>
    </source>
</evidence>
<proteinExistence type="predicted"/>
<name>A0A919PHD5_9ACTN</name>
<gene>
    <name evidence="1" type="ORF">Dsi01nite_020200</name>
</gene>
<evidence type="ECO:0000313" key="2">
    <source>
        <dbReference type="Proteomes" id="UP000660611"/>
    </source>
</evidence>
<reference evidence="1" key="1">
    <citation type="submission" date="2021-01" db="EMBL/GenBank/DDBJ databases">
        <title>Whole genome shotgun sequence of Dactylosporangium siamense NBRC 106093.</title>
        <authorList>
            <person name="Komaki H."/>
            <person name="Tamura T."/>
        </authorList>
    </citation>
    <scope>NUCLEOTIDE SEQUENCE</scope>
    <source>
        <strain evidence="1">NBRC 106093</strain>
    </source>
</reference>